<dbReference type="InterPro" id="IPR002136">
    <property type="entry name" value="Ribosomal_uL4"/>
</dbReference>
<keyword evidence="5" id="KW-0694">RNA-binding</keyword>
<dbReference type="NCBIfam" id="TIGR03953">
    <property type="entry name" value="rplD_bact"/>
    <property type="match status" value="1"/>
</dbReference>
<dbReference type="PANTHER" id="PTHR10746:SF6">
    <property type="entry name" value="LARGE RIBOSOMAL SUBUNIT PROTEIN UL4M"/>
    <property type="match status" value="1"/>
</dbReference>
<sequence length="223" mass="24170">MAEKKKSAPTTAKKAELSDNLRSRAKASATTIHRAVVAEEANSRQGTQSAKTRAEARGGGRKPHRQKKTGRARQGSIRAPHYAHGGMAFAVKPRDYEKKLNQRERRAAILAALADRADSGDLIVSEAFAFAAPKTKDAAKVLVAAGVADVRRVLLVLPRYDEVVWKSFRNLPNVTVRTAPAPKTAEGADAAKTNTFSARDLMVAHKILIAQEALTLIEEVWGK</sequence>
<comment type="function">
    <text evidence="5">Forms part of the polypeptide exit tunnel.</text>
</comment>
<name>A0A931PU41_FIMGI</name>
<dbReference type="HAMAP" id="MF_01328_B">
    <property type="entry name" value="Ribosomal_uL4_B"/>
    <property type="match status" value="1"/>
</dbReference>
<dbReference type="GO" id="GO:0005840">
    <property type="term" value="C:ribosome"/>
    <property type="evidence" value="ECO:0007669"/>
    <property type="project" value="UniProtKB-KW"/>
</dbReference>
<dbReference type="AlphaFoldDB" id="A0A931PU41"/>
<evidence type="ECO:0000313" key="7">
    <source>
        <dbReference type="EMBL" id="MBI1757033.1"/>
    </source>
</evidence>
<protein>
    <recommendedName>
        <fullName evidence="4 5">Large ribosomal subunit protein uL4</fullName>
    </recommendedName>
</protein>
<keyword evidence="5" id="KW-0699">rRNA-binding</keyword>
<dbReference type="GO" id="GO:0003735">
    <property type="term" value="F:structural constituent of ribosome"/>
    <property type="evidence" value="ECO:0007669"/>
    <property type="project" value="InterPro"/>
</dbReference>
<dbReference type="GO" id="GO:0019843">
    <property type="term" value="F:rRNA binding"/>
    <property type="evidence" value="ECO:0007669"/>
    <property type="project" value="UniProtKB-UniRule"/>
</dbReference>
<gene>
    <name evidence="5 7" type="primary">rplD</name>
    <name evidence="7" type="ORF">HYR64_08005</name>
</gene>
<proteinExistence type="inferred from homology"/>
<evidence type="ECO:0000256" key="3">
    <source>
        <dbReference type="ARBA" id="ARBA00023274"/>
    </source>
</evidence>
<dbReference type="InterPro" id="IPR013005">
    <property type="entry name" value="Ribosomal_uL4-like"/>
</dbReference>
<feature type="region of interest" description="Disordered" evidence="6">
    <location>
        <begin position="1"/>
        <end position="83"/>
    </location>
</feature>
<evidence type="ECO:0000256" key="4">
    <source>
        <dbReference type="ARBA" id="ARBA00035244"/>
    </source>
</evidence>
<dbReference type="SUPFAM" id="SSF52166">
    <property type="entry name" value="Ribosomal protein L4"/>
    <property type="match status" value="1"/>
</dbReference>
<evidence type="ECO:0000256" key="5">
    <source>
        <dbReference type="HAMAP-Rule" id="MF_01328"/>
    </source>
</evidence>
<dbReference type="EMBL" id="JACOSL010000047">
    <property type="protein sequence ID" value="MBI1757033.1"/>
    <property type="molecule type" value="Genomic_DNA"/>
</dbReference>
<comment type="similarity">
    <text evidence="1 5">Belongs to the universal ribosomal protein uL4 family.</text>
</comment>
<evidence type="ECO:0000256" key="1">
    <source>
        <dbReference type="ARBA" id="ARBA00010528"/>
    </source>
</evidence>
<feature type="compositionally biased region" description="Basic and acidic residues" evidence="6">
    <location>
        <begin position="13"/>
        <end position="22"/>
    </location>
</feature>
<dbReference type="Gene3D" id="3.40.1370.10">
    <property type="match status" value="1"/>
</dbReference>
<comment type="caution">
    <text evidence="7">The sequence shown here is derived from an EMBL/GenBank/DDBJ whole genome shotgun (WGS) entry which is preliminary data.</text>
</comment>
<evidence type="ECO:0000313" key="8">
    <source>
        <dbReference type="Proteomes" id="UP000727962"/>
    </source>
</evidence>
<keyword evidence="3 5" id="KW-0687">Ribonucleoprotein</keyword>
<accession>A0A931PU41</accession>
<dbReference type="PANTHER" id="PTHR10746">
    <property type="entry name" value="50S RIBOSOMAL PROTEIN L4"/>
    <property type="match status" value="1"/>
</dbReference>
<dbReference type="Pfam" id="PF00573">
    <property type="entry name" value="Ribosomal_L4"/>
    <property type="match status" value="1"/>
</dbReference>
<dbReference type="InterPro" id="IPR023574">
    <property type="entry name" value="Ribosomal_uL4_dom_sf"/>
</dbReference>
<dbReference type="GO" id="GO:0006412">
    <property type="term" value="P:translation"/>
    <property type="evidence" value="ECO:0007669"/>
    <property type="project" value="UniProtKB-UniRule"/>
</dbReference>
<feature type="compositionally biased region" description="Basic residues" evidence="6">
    <location>
        <begin position="59"/>
        <end position="71"/>
    </location>
</feature>
<reference evidence="7" key="1">
    <citation type="submission" date="2020-07" db="EMBL/GenBank/DDBJ databases">
        <title>Huge and variable diversity of episymbiotic CPR bacteria and DPANN archaea in groundwater ecosystems.</title>
        <authorList>
            <person name="He C.Y."/>
            <person name="Keren R."/>
            <person name="Whittaker M."/>
            <person name="Farag I.F."/>
            <person name="Doudna J."/>
            <person name="Cate J.H.D."/>
            <person name="Banfield J.F."/>
        </authorList>
    </citation>
    <scope>NUCLEOTIDE SEQUENCE</scope>
    <source>
        <strain evidence="7">NC_groundwater_17_Pr7_B-0.1um_64_12</strain>
    </source>
</reference>
<comment type="function">
    <text evidence="5">One of the primary rRNA binding proteins, this protein initially binds near the 5'-end of the 23S rRNA. It is important during the early stages of 50S assembly. It makes multiple contacts with different domains of the 23S rRNA in the assembled 50S subunit and ribosome.</text>
</comment>
<dbReference type="GO" id="GO:1990904">
    <property type="term" value="C:ribonucleoprotein complex"/>
    <property type="evidence" value="ECO:0007669"/>
    <property type="project" value="UniProtKB-KW"/>
</dbReference>
<comment type="subunit">
    <text evidence="5">Part of the 50S ribosomal subunit.</text>
</comment>
<evidence type="ECO:0000256" key="2">
    <source>
        <dbReference type="ARBA" id="ARBA00022980"/>
    </source>
</evidence>
<evidence type="ECO:0000256" key="6">
    <source>
        <dbReference type="SAM" id="MobiDB-lite"/>
    </source>
</evidence>
<keyword evidence="2 5" id="KW-0689">Ribosomal protein</keyword>
<organism evidence="7 8">
    <name type="scientific">Fimbriimonas ginsengisoli</name>
    <dbReference type="NCBI Taxonomy" id="1005039"/>
    <lineage>
        <taxon>Bacteria</taxon>
        <taxon>Bacillati</taxon>
        <taxon>Armatimonadota</taxon>
        <taxon>Fimbriimonadia</taxon>
        <taxon>Fimbriimonadales</taxon>
        <taxon>Fimbriimonadaceae</taxon>
        <taxon>Fimbriimonas</taxon>
    </lineage>
</organism>
<dbReference type="Proteomes" id="UP000727962">
    <property type="component" value="Unassembled WGS sequence"/>
</dbReference>